<protein>
    <recommendedName>
        <fullName evidence="3">ATP-grasp domain-containing protein</fullName>
    </recommendedName>
</protein>
<dbReference type="Proteomes" id="UP000523087">
    <property type="component" value="Unassembled WGS sequence"/>
</dbReference>
<evidence type="ECO:0000313" key="2">
    <source>
        <dbReference type="Proteomes" id="UP000523087"/>
    </source>
</evidence>
<name>A0A7W0BZT5_9BACL</name>
<dbReference type="SUPFAM" id="SSF56059">
    <property type="entry name" value="Glutathione synthetase ATP-binding domain-like"/>
    <property type="match status" value="1"/>
</dbReference>
<dbReference type="AlphaFoldDB" id="A0A7W0BZT5"/>
<accession>A0A7W0BZT5</accession>
<gene>
    <name evidence="1" type="ORF">HNR31_001552</name>
</gene>
<dbReference type="EMBL" id="JACDUT010000004">
    <property type="protein sequence ID" value="MBA2874781.1"/>
    <property type="molecule type" value="Genomic_DNA"/>
</dbReference>
<dbReference type="InterPro" id="IPR026838">
    <property type="entry name" value="YheC/D"/>
</dbReference>
<sequence length="391" mass="45558">MKTIYYSVHTQTWFHRDKGCTYTLGHNNHALSFSEQIPFLSFRVKERHGKVGPLVGILLSESSIPHLQKRQKRYIEMINSHLQTSGGIGIVFTLNGVRANTLHGYIFSEQNEEWIETITPLPDVVYNRMKSRSEEKSETFRQFIQWLHNHRIPYFNPCFFAKWQLYELLHTNERLRPHLPATVQVHTIDDILTMLHTYKHIYMKPNAGWKGKGIFTLTYTPTEEIIFERMHERKLLSRIDELNELYKLTEYIAQQAIDSDTFHGNRYDLRILAHYNNGTHTISGIGVRLSQTQQMTTHIPNGGRKIPYRLVKERFHESLLHTIVRECGLTLSEHLGFIGEFSIDIGRGTDGQLYIYELNSKPMIFDEPEIQTHGAKRLIAVFDQLSGFASS</sequence>
<evidence type="ECO:0000313" key="1">
    <source>
        <dbReference type="EMBL" id="MBA2874781.1"/>
    </source>
</evidence>
<keyword evidence="2" id="KW-1185">Reference proteome</keyword>
<comment type="caution">
    <text evidence="1">The sequence shown here is derived from an EMBL/GenBank/DDBJ whole genome shotgun (WGS) entry which is preliminary data.</text>
</comment>
<organism evidence="1 2">
    <name type="scientific">Thermaerobacillus caldiproteolyticus</name>
    <dbReference type="NCBI Taxonomy" id="247480"/>
    <lineage>
        <taxon>Bacteria</taxon>
        <taxon>Bacillati</taxon>
        <taxon>Bacillota</taxon>
        <taxon>Bacilli</taxon>
        <taxon>Bacillales</taxon>
        <taxon>Anoxybacillaceae</taxon>
        <taxon>Thermaerobacillus</taxon>
    </lineage>
</organism>
<dbReference type="RefSeq" id="WP_181555652.1">
    <property type="nucleotide sequence ID" value="NZ_JACDUT010000004.1"/>
</dbReference>
<evidence type="ECO:0008006" key="3">
    <source>
        <dbReference type="Google" id="ProtNLM"/>
    </source>
</evidence>
<dbReference type="Pfam" id="PF14398">
    <property type="entry name" value="ATPgrasp_YheCD"/>
    <property type="match status" value="1"/>
</dbReference>
<reference evidence="1 2" key="1">
    <citation type="submission" date="2020-07" db="EMBL/GenBank/DDBJ databases">
        <title>Genomic Encyclopedia of Type Strains, Phase IV (KMG-IV): sequencing the most valuable type-strain genomes for metagenomic binning, comparative biology and taxonomic classification.</title>
        <authorList>
            <person name="Goeker M."/>
        </authorList>
    </citation>
    <scope>NUCLEOTIDE SEQUENCE [LARGE SCALE GENOMIC DNA]</scope>
    <source>
        <strain evidence="1 2">DSM 15730</strain>
    </source>
</reference>
<proteinExistence type="predicted"/>